<reference evidence="6 7" key="1">
    <citation type="journal article" date="2022" name="Front. Microbiol.">
        <title>High genomic differentiation and limited gene flow indicate recent cryptic speciation within the genus Laspinema (cyanobacteria).</title>
        <authorList>
            <person name="Stanojkovic A."/>
            <person name="Skoupy S."/>
            <person name="Skaloud P."/>
            <person name="Dvorak P."/>
        </authorList>
    </citation>
    <scope>NUCLEOTIDE SEQUENCE [LARGE SCALE GENOMIC DNA]</scope>
    <source>
        <strain evidence="6 7">D2a</strain>
    </source>
</reference>
<dbReference type="PANTHER" id="PTHR32114">
    <property type="entry name" value="ABC TRANSPORTER ABCH.3"/>
    <property type="match status" value="1"/>
</dbReference>
<dbReference type="Proteomes" id="UP001525890">
    <property type="component" value="Unassembled WGS sequence"/>
</dbReference>
<feature type="coiled-coil region" evidence="4">
    <location>
        <begin position="616"/>
        <end position="719"/>
    </location>
</feature>
<proteinExistence type="inferred from homology"/>
<organism evidence="6 7">
    <name type="scientific">Laspinema palackyanum D2a</name>
    <dbReference type="NCBI Taxonomy" id="2953684"/>
    <lineage>
        <taxon>Bacteria</taxon>
        <taxon>Bacillati</taxon>
        <taxon>Cyanobacteriota</taxon>
        <taxon>Cyanophyceae</taxon>
        <taxon>Oscillatoriophycideae</taxon>
        <taxon>Oscillatoriales</taxon>
        <taxon>Laspinemataceae</taxon>
        <taxon>Laspinema</taxon>
        <taxon>Laspinema palackyanum</taxon>
    </lineage>
</organism>
<feature type="compositionally biased region" description="Low complexity" evidence="5">
    <location>
        <begin position="800"/>
        <end position="817"/>
    </location>
</feature>
<dbReference type="PANTHER" id="PTHR32114:SF2">
    <property type="entry name" value="ABC TRANSPORTER ABCH.3"/>
    <property type="match status" value="1"/>
</dbReference>
<keyword evidence="7" id="KW-1185">Reference proteome</keyword>
<protein>
    <recommendedName>
        <fullName evidence="3">Nuclease SbcCD subunit C</fullName>
    </recommendedName>
</protein>
<accession>A0ABT2MVX0</accession>
<dbReference type="InterPro" id="IPR027417">
    <property type="entry name" value="P-loop_NTPase"/>
</dbReference>
<name>A0ABT2MVX0_9CYAN</name>
<evidence type="ECO:0000256" key="4">
    <source>
        <dbReference type="SAM" id="Coils"/>
    </source>
</evidence>
<feature type="coiled-coil region" evidence="4">
    <location>
        <begin position="529"/>
        <end position="577"/>
    </location>
</feature>
<dbReference type="Pfam" id="PF13555">
    <property type="entry name" value="AAA_29"/>
    <property type="match status" value="1"/>
</dbReference>
<evidence type="ECO:0000256" key="1">
    <source>
        <dbReference type="ARBA" id="ARBA00006930"/>
    </source>
</evidence>
<evidence type="ECO:0000313" key="6">
    <source>
        <dbReference type="EMBL" id="MCT7967552.1"/>
    </source>
</evidence>
<sequence>MRPLELSLEGFTSFRREQTLDFSELDLFAITGATGAGKSSLLDAMTYALYGTTSRTSQAGELVSQGATTLKVQLRFSVSLGEYRITRTWRYRPSTPVTQVLLERSQADGSWETLETKERESKKAITDILGMDFDTFTRVILLPQGQFDEFLKGNTGKRREILRQLAGFEIFERMRKETNDLARLLKQELATIERQIADLDVPDAIAIQEQRSQLARLETEIPVLNQGVLNAQTLLEAEERLFQQLERLTKFQRQFAELNQKQPEITALSERLARSQVADRLQGDWALVQESRTQDKLVSSQAKKAALGLTQAETQFQAEQQKLAEVRAEAAALAPQIAAREEALAQAKAYEEQRQQLEQEVAIAATQCQQKQQQQQAAQQELSQAEAQVKAATVQISLTTDALQQNQPGGDRLERLTTVAPLLVEWTLGEKQRKQQAKALDQVSRDRATGDRTYQTALTHLQQAQQAIGQITQEIAAGETANAEATKSNHAAALRLSLEAGETCPVCGGIHPDSEAELPPLPAIAWVDLTALQTQAATATQALQTAQLNATKAEAALENLTQKQQEIQEQFATLTQQQQGLTQQIAEVLQQSEGEELDAIARQQEREALQKRDRAYREAAAAYQQALTRLETAQQAREFCDRTYQTALTDAQTATEELTRRQQNLQEVREKLAAMTEGLSYQVLAQTLAQQKQTLSSRISAAETAHQTAENRVIQARETAHQTKVAAEAAQAKQQQYQTRWQQQLQAANLTEATFLTALASQEEQGKWQQAITHHRETTIELSTRIADLQTEIGDRTTDARQLQQRQQAKQTAEQQLKTAQDKRVELSTWIQSAEQKQAQSEKLLTEQETVSKNYDVYHILAQNLKTNEFQSYILEHLESELVARATLLLKELTESRYALQMQEGEYWVEDNWNGGELRRVRTLSGGETFATSLSMAIALSEKLSMGAELGSLFLDEGFGTLDSETLESVTQILESLRQQNRTIGVITHVKSLGERLPTQVKVFKSPQGSRLEVEVL</sequence>
<dbReference type="EMBL" id="JAMXFF010000021">
    <property type="protein sequence ID" value="MCT7967552.1"/>
    <property type="molecule type" value="Genomic_DNA"/>
</dbReference>
<dbReference type="RefSeq" id="WP_368007128.1">
    <property type="nucleotide sequence ID" value="NZ_JAMXFF010000021.1"/>
</dbReference>
<comment type="similarity">
    <text evidence="1">Belongs to the SMC family. SbcC subfamily.</text>
</comment>
<dbReference type="Gene3D" id="3.40.50.300">
    <property type="entry name" value="P-loop containing nucleotide triphosphate hydrolases"/>
    <property type="match status" value="2"/>
</dbReference>
<comment type="caution">
    <text evidence="6">The sequence shown here is derived from an EMBL/GenBank/DDBJ whole genome shotgun (WGS) entry which is preliminary data.</text>
</comment>
<evidence type="ECO:0000256" key="3">
    <source>
        <dbReference type="ARBA" id="ARBA00013368"/>
    </source>
</evidence>
<feature type="coiled-coil region" evidence="4">
    <location>
        <begin position="309"/>
        <end position="395"/>
    </location>
</feature>
<dbReference type="Pfam" id="PF13558">
    <property type="entry name" value="SbcC_Walker_B"/>
    <property type="match status" value="1"/>
</dbReference>
<evidence type="ECO:0000256" key="5">
    <source>
        <dbReference type="SAM" id="MobiDB-lite"/>
    </source>
</evidence>
<dbReference type="SUPFAM" id="SSF52540">
    <property type="entry name" value="P-loop containing nucleoside triphosphate hydrolases"/>
    <property type="match status" value="1"/>
</dbReference>
<comment type="subunit">
    <text evidence="2">Heterodimer of SbcC and SbcD.</text>
</comment>
<keyword evidence="4" id="KW-0175">Coiled coil</keyword>
<evidence type="ECO:0000313" key="7">
    <source>
        <dbReference type="Proteomes" id="UP001525890"/>
    </source>
</evidence>
<gene>
    <name evidence="6" type="ORF">NG799_14520</name>
</gene>
<evidence type="ECO:0000256" key="2">
    <source>
        <dbReference type="ARBA" id="ARBA00011322"/>
    </source>
</evidence>
<feature type="region of interest" description="Disordered" evidence="5">
    <location>
        <begin position="797"/>
        <end position="817"/>
    </location>
</feature>